<organism evidence="3 4">
    <name type="scientific">Francisella uliginis</name>
    <dbReference type="NCBI Taxonomy" id="573570"/>
    <lineage>
        <taxon>Bacteria</taxon>
        <taxon>Pseudomonadati</taxon>
        <taxon>Pseudomonadota</taxon>
        <taxon>Gammaproteobacteria</taxon>
        <taxon>Thiotrichales</taxon>
        <taxon>Francisellaceae</taxon>
        <taxon>Francisella</taxon>
    </lineage>
</organism>
<dbReference type="GO" id="GO:0016787">
    <property type="term" value="F:hydrolase activity"/>
    <property type="evidence" value="ECO:0007669"/>
    <property type="project" value="UniProtKB-KW"/>
</dbReference>
<sequence length="384" mass="43627">MSFPKLESIINYDIEHGFPGATIGVLHQDKEVYRNTFGYACRYDKEGKKLRNPQVLEPDMLFDIASLTKIFATTYAIMYFYQRNLINLDALITEYIPEFKFTNTSYIPSVRDLLSHTSGVAPFFDFYNNHTAGSLYSQDRNTTVEFLKTKMAILESPHKYCIYSDIGMQILGCVIEAIIKQRLDIFLEENIYSKLGLKSTCFNPLEKGFSPEEIVATQVDGHCNFGTTNFNNIKTDTLRGYVHDEKALYSMAGVAGHAGLFSTVDDITKLAQLIYKDNTFFSQDIVKLFSQPCDTNEAFALGFWTAKGRKNRYLFGERCSNQTIGHTGFTGQCFISDPMNKITIMIMSNSVHSPIIYPRIFEGKTFRTGLYGQLIDSIYDELGI</sequence>
<dbReference type="InterPro" id="IPR012338">
    <property type="entry name" value="Beta-lactam/transpept-like"/>
</dbReference>
<gene>
    <name evidence="3" type="ORF">F7310_08790</name>
</gene>
<dbReference type="SUPFAM" id="SSF56601">
    <property type="entry name" value="beta-lactamase/transpeptidase-like"/>
    <property type="match status" value="1"/>
</dbReference>
<evidence type="ECO:0000313" key="3">
    <source>
        <dbReference type="EMBL" id="API87449.1"/>
    </source>
</evidence>
<dbReference type="EMBL" id="CP016796">
    <property type="protein sequence ID" value="API87449.1"/>
    <property type="molecule type" value="Genomic_DNA"/>
</dbReference>
<evidence type="ECO:0000313" key="4">
    <source>
        <dbReference type="Proteomes" id="UP000184222"/>
    </source>
</evidence>
<dbReference type="OrthoDB" id="9794842at2"/>
<dbReference type="AlphaFoldDB" id="A0A1L4BUD4"/>
<dbReference type="STRING" id="573570.F7310_08790"/>
<dbReference type="InterPro" id="IPR050789">
    <property type="entry name" value="Diverse_Enzym_Activities"/>
</dbReference>
<evidence type="ECO:0000259" key="2">
    <source>
        <dbReference type="Pfam" id="PF00144"/>
    </source>
</evidence>
<dbReference type="Gene3D" id="3.40.710.10">
    <property type="entry name" value="DD-peptidase/beta-lactamase superfamily"/>
    <property type="match status" value="1"/>
</dbReference>
<dbReference type="InterPro" id="IPR001466">
    <property type="entry name" value="Beta-lactam-related"/>
</dbReference>
<keyword evidence="1 3" id="KW-0378">Hydrolase</keyword>
<dbReference type="Pfam" id="PF00144">
    <property type="entry name" value="Beta-lactamase"/>
    <property type="match status" value="1"/>
</dbReference>
<feature type="domain" description="Beta-lactamase-related" evidence="2">
    <location>
        <begin position="13"/>
        <end position="353"/>
    </location>
</feature>
<evidence type="ECO:0000256" key="1">
    <source>
        <dbReference type="ARBA" id="ARBA00022801"/>
    </source>
</evidence>
<protein>
    <submittedName>
        <fullName evidence="3">Serine hydrolase</fullName>
    </submittedName>
</protein>
<reference evidence="3 4" key="1">
    <citation type="journal article" date="2016" name="Appl. Environ. Microbiol.">
        <title>Whole genome relationships among Francisella bacteria of diverse origin define new species and provide specific regions for detection.</title>
        <authorList>
            <person name="Challacombe J.F."/>
            <person name="Petersen J.M."/>
            <person name="Gallegos-Graves V."/>
            <person name="Hodge D."/>
            <person name="Pillai S."/>
            <person name="Kuske C.R."/>
        </authorList>
    </citation>
    <scope>NUCLEOTIDE SEQUENCE [LARGE SCALE GENOMIC DNA]</scope>
    <source>
        <strain evidence="4">TX07-7310</strain>
    </source>
</reference>
<proteinExistence type="predicted"/>
<dbReference type="PANTHER" id="PTHR43283:SF11">
    <property type="entry name" value="BETA-LACTAMASE-RELATED DOMAIN-CONTAINING PROTEIN"/>
    <property type="match status" value="1"/>
</dbReference>
<dbReference type="PANTHER" id="PTHR43283">
    <property type="entry name" value="BETA-LACTAMASE-RELATED"/>
    <property type="match status" value="1"/>
</dbReference>
<name>A0A1L4BUD4_9GAMM</name>
<dbReference type="Proteomes" id="UP000184222">
    <property type="component" value="Chromosome"/>
</dbReference>
<accession>A0A1L4BUD4</accession>
<dbReference type="RefSeq" id="WP_072713230.1">
    <property type="nucleotide sequence ID" value="NZ_CP016796.1"/>
</dbReference>
<dbReference type="KEGG" id="frx:F7310_08790"/>
<keyword evidence="4" id="KW-1185">Reference proteome</keyword>